<feature type="transmembrane region" description="Helical" evidence="7">
    <location>
        <begin position="432"/>
        <end position="450"/>
    </location>
</feature>
<accession>A0A078BD18</accession>
<evidence type="ECO:0000256" key="6">
    <source>
        <dbReference type="ARBA" id="ARBA00023180"/>
    </source>
</evidence>
<evidence type="ECO:0000313" key="8">
    <source>
        <dbReference type="EMBL" id="CDW91112.1"/>
    </source>
</evidence>
<dbReference type="AlphaFoldDB" id="A0A078BD18"/>
<dbReference type="EMBL" id="CCKQ01019101">
    <property type="protein sequence ID" value="CDW91112.1"/>
    <property type="molecule type" value="Genomic_DNA"/>
</dbReference>
<dbReference type="PANTHER" id="PTHR11567:SF211">
    <property type="entry name" value="PROSTATIC ACID PHOSPHATASE"/>
    <property type="match status" value="1"/>
</dbReference>
<protein>
    <submittedName>
        <fullName evidence="8">Histidine acid phosphatase family protein</fullName>
    </submittedName>
</protein>
<dbReference type="InterPro" id="IPR050645">
    <property type="entry name" value="Histidine_acid_phosphatase"/>
</dbReference>
<evidence type="ECO:0000256" key="3">
    <source>
        <dbReference type="ARBA" id="ARBA00022729"/>
    </source>
</evidence>
<keyword evidence="9" id="KW-1185">Reference proteome</keyword>
<evidence type="ECO:0000256" key="1">
    <source>
        <dbReference type="ARBA" id="ARBA00000032"/>
    </source>
</evidence>
<dbReference type="SUPFAM" id="SSF53254">
    <property type="entry name" value="Phosphoglycerate mutase-like"/>
    <property type="match status" value="1"/>
</dbReference>
<dbReference type="Proteomes" id="UP000039865">
    <property type="component" value="Unassembled WGS sequence"/>
</dbReference>
<evidence type="ECO:0000256" key="5">
    <source>
        <dbReference type="ARBA" id="ARBA00023157"/>
    </source>
</evidence>
<keyword evidence="6" id="KW-0325">Glycoprotein</keyword>
<sequence>MSSLAMEFDFDISNDLVMVFEISRHGARNGKGMDPFQTQWDQGELTNVGRRQHYIMGQQIRQRYVNQAKILSPYYSPSQIYIKTTNDNETIESAYSQLMGLYPLGSNKYHLQPNTSQEATPQFNVSNDIQQKSMVDLQDKALPYDFMPFKILATQPLNDAFMMTKQCEFVRTEMENIKSSQEIFNNLDSKYSTTLYSLAESIFRDPSNFRSSEAVKFIDSLYARYYDKQEMYGQFTPELVHDMMVMYYDYMNQTITKNPTVLKALLTQTFNKIIQKFTKQIEKENGKKISKADQHKFFMYIDHDDVLMHFSNLYNHMLFHPEEVRYVPYASVILLELHRLSDGKYYVNASINGQPVAQPGPCNDQYFCEIHLFEDLARQYSYYDDSNGYEKVCGLTPESKYQIKMSAWNQSYQYAAGILRKKVNPYMRILELYAVLMLIIILAWIIYANLRGRDHHQNPFHPQEQNVEMT</sequence>
<name>A0A078BD18_STYLE</name>
<dbReference type="PANTHER" id="PTHR11567">
    <property type="entry name" value="ACID PHOSPHATASE-RELATED"/>
    <property type="match status" value="1"/>
</dbReference>
<keyword evidence="7" id="KW-0472">Membrane</keyword>
<dbReference type="InParanoid" id="A0A078BD18"/>
<organism evidence="8 9">
    <name type="scientific">Stylonychia lemnae</name>
    <name type="common">Ciliate</name>
    <dbReference type="NCBI Taxonomy" id="5949"/>
    <lineage>
        <taxon>Eukaryota</taxon>
        <taxon>Sar</taxon>
        <taxon>Alveolata</taxon>
        <taxon>Ciliophora</taxon>
        <taxon>Intramacronucleata</taxon>
        <taxon>Spirotrichea</taxon>
        <taxon>Stichotrichia</taxon>
        <taxon>Sporadotrichida</taxon>
        <taxon>Oxytrichidae</taxon>
        <taxon>Stylonychinae</taxon>
        <taxon>Stylonychia</taxon>
    </lineage>
</organism>
<comment type="catalytic activity">
    <reaction evidence="1">
        <text>a phosphate monoester + H2O = an alcohol + phosphate</text>
        <dbReference type="Rhea" id="RHEA:15017"/>
        <dbReference type="ChEBI" id="CHEBI:15377"/>
        <dbReference type="ChEBI" id="CHEBI:30879"/>
        <dbReference type="ChEBI" id="CHEBI:43474"/>
        <dbReference type="ChEBI" id="CHEBI:67140"/>
        <dbReference type="EC" id="3.1.3.2"/>
    </reaction>
</comment>
<dbReference type="InterPro" id="IPR000560">
    <property type="entry name" value="His_Pase_clade-2"/>
</dbReference>
<dbReference type="OrthoDB" id="299201at2759"/>
<dbReference type="InterPro" id="IPR029033">
    <property type="entry name" value="His_PPase_superfam"/>
</dbReference>
<dbReference type="GO" id="GO:0003993">
    <property type="term" value="F:acid phosphatase activity"/>
    <property type="evidence" value="ECO:0007669"/>
    <property type="project" value="UniProtKB-EC"/>
</dbReference>
<comment type="similarity">
    <text evidence="2">Belongs to the histidine acid phosphatase family.</text>
</comment>
<evidence type="ECO:0000256" key="7">
    <source>
        <dbReference type="SAM" id="Phobius"/>
    </source>
</evidence>
<keyword evidence="3" id="KW-0732">Signal</keyword>
<dbReference type="CDD" id="cd07061">
    <property type="entry name" value="HP_HAP_like"/>
    <property type="match status" value="1"/>
</dbReference>
<reference evidence="8 9" key="1">
    <citation type="submission" date="2014-06" db="EMBL/GenBank/DDBJ databases">
        <authorList>
            <person name="Swart Estienne"/>
        </authorList>
    </citation>
    <scope>NUCLEOTIDE SEQUENCE [LARGE SCALE GENOMIC DNA]</scope>
    <source>
        <strain evidence="8 9">130c</strain>
    </source>
</reference>
<proteinExistence type="inferred from homology"/>
<keyword evidence="4" id="KW-0378">Hydrolase</keyword>
<gene>
    <name evidence="8" type="primary">Contig15733.g16765</name>
    <name evidence="8" type="ORF">STYLEM_20262</name>
</gene>
<evidence type="ECO:0000256" key="4">
    <source>
        <dbReference type="ARBA" id="ARBA00022801"/>
    </source>
</evidence>
<dbReference type="Pfam" id="PF00328">
    <property type="entry name" value="His_Phos_2"/>
    <property type="match status" value="1"/>
</dbReference>
<dbReference type="Gene3D" id="3.40.50.1240">
    <property type="entry name" value="Phosphoglycerate mutase-like"/>
    <property type="match status" value="1"/>
</dbReference>
<evidence type="ECO:0000256" key="2">
    <source>
        <dbReference type="ARBA" id="ARBA00005375"/>
    </source>
</evidence>
<keyword evidence="7" id="KW-1133">Transmembrane helix</keyword>
<keyword evidence="5" id="KW-1015">Disulfide bond</keyword>
<keyword evidence="7" id="KW-0812">Transmembrane</keyword>
<evidence type="ECO:0000313" key="9">
    <source>
        <dbReference type="Proteomes" id="UP000039865"/>
    </source>
</evidence>